<dbReference type="AlphaFoldDB" id="A0A6A6YQW3"/>
<gene>
    <name evidence="1 3" type="ORF">BDZ99DRAFT_310831</name>
</gene>
<reference evidence="3" key="2">
    <citation type="submission" date="2020-04" db="EMBL/GenBank/DDBJ databases">
        <authorList>
            <consortium name="NCBI Genome Project"/>
        </authorList>
    </citation>
    <scope>NUCLEOTIDE SEQUENCE</scope>
    <source>
        <strain evidence="3">CBS 304.34</strain>
    </source>
</reference>
<evidence type="ECO:0000313" key="2">
    <source>
        <dbReference type="Proteomes" id="UP000504636"/>
    </source>
</evidence>
<dbReference type="Proteomes" id="UP000504636">
    <property type="component" value="Unplaced"/>
</dbReference>
<keyword evidence="2" id="KW-1185">Reference proteome</keyword>
<evidence type="ECO:0000313" key="1">
    <source>
        <dbReference type="EMBL" id="KAF2810404.1"/>
    </source>
</evidence>
<organism evidence="1">
    <name type="scientific">Mytilinidion resinicola</name>
    <dbReference type="NCBI Taxonomy" id="574789"/>
    <lineage>
        <taxon>Eukaryota</taxon>
        <taxon>Fungi</taxon>
        <taxon>Dikarya</taxon>
        <taxon>Ascomycota</taxon>
        <taxon>Pezizomycotina</taxon>
        <taxon>Dothideomycetes</taxon>
        <taxon>Pleosporomycetidae</taxon>
        <taxon>Mytilinidiales</taxon>
        <taxon>Mytilinidiaceae</taxon>
        <taxon>Mytilinidion</taxon>
    </lineage>
</organism>
<name>A0A6A6YQW3_9PEZI</name>
<evidence type="ECO:0000313" key="3">
    <source>
        <dbReference type="RefSeq" id="XP_033577368.1"/>
    </source>
</evidence>
<protein>
    <submittedName>
        <fullName evidence="1 3">Uncharacterized protein</fullName>
    </submittedName>
</protein>
<dbReference type="EMBL" id="MU003700">
    <property type="protein sequence ID" value="KAF2810404.1"/>
    <property type="molecule type" value="Genomic_DNA"/>
</dbReference>
<dbReference type="GeneID" id="54455158"/>
<accession>A0A6A6YQW3</accession>
<proteinExistence type="predicted"/>
<sequence length="87" mass="9944">MGAPTAGVPFRRLMLQWDKEYRQRGCCIKDGNYNVWVNEVLLQSQLDIMAAGRRHTVFLYSVAPTALLSSDRRAARHHGLLCTLERI</sequence>
<dbReference type="RefSeq" id="XP_033577368.1">
    <property type="nucleotide sequence ID" value="XM_033714265.1"/>
</dbReference>
<reference evidence="3" key="3">
    <citation type="submission" date="2025-04" db="UniProtKB">
        <authorList>
            <consortium name="RefSeq"/>
        </authorList>
    </citation>
    <scope>IDENTIFICATION</scope>
    <source>
        <strain evidence="3">CBS 304.34</strain>
    </source>
</reference>
<reference evidence="1 3" key="1">
    <citation type="journal article" date="2020" name="Stud. Mycol.">
        <title>101 Dothideomycetes genomes: a test case for predicting lifestyles and emergence of pathogens.</title>
        <authorList>
            <person name="Haridas S."/>
            <person name="Albert R."/>
            <person name="Binder M."/>
            <person name="Bloem J."/>
            <person name="Labutti K."/>
            <person name="Salamov A."/>
            <person name="Andreopoulos B."/>
            <person name="Baker S."/>
            <person name="Barry K."/>
            <person name="Bills G."/>
            <person name="Bluhm B."/>
            <person name="Cannon C."/>
            <person name="Castanera R."/>
            <person name="Culley D."/>
            <person name="Daum C."/>
            <person name="Ezra D."/>
            <person name="Gonzalez J."/>
            <person name="Henrissat B."/>
            <person name="Kuo A."/>
            <person name="Liang C."/>
            <person name="Lipzen A."/>
            <person name="Lutzoni F."/>
            <person name="Magnuson J."/>
            <person name="Mondo S."/>
            <person name="Nolan M."/>
            <person name="Ohm R."/>
            <person name="Pangilinan J."/>
            <person name="Park H.-J."/>
            <person name="Ramirez L."/>
            <person name="Alfaro M."/>
            <person name="Sun H."/>
            <person name="Tritt A."/>
            <person name="Yoshinaga Y."/>
            <person name="Zwiers L.-H."/>
            <person name="Turgeon B."/>
            <person name="Goodwin S."/>
            <person name="Spatafora J."/>
            <person name="Crous P."/>
            <person name="Grigoriev I."/>
        </authorList>
    </citation>
    <scope>NUCLEOTIDE SEQUENCE</scope>
    <source>
        <strain evidence="1 3">CBS 304.34</strain>
    </source>
</reference>